<dbReference type="RefSeq" id="WP_205115569.1">
    <property type="nucleotide sequence ID" value="NZ_CP070273.1"/>
</dbReference>
<evidence type="ECO:0000313" key="2">
    <source>
        <dbReference type="Proteomes" id="UP000644167"/>
    </source>
</evidence>
<proteinExistence type="predicted"/>
<organism evidence="1 2">
    <name type="scientific">Marinomonas foliarum</name>
    <dbReference type="NCBI Taxonomy" id="491950"/>
    <lineage>
        <taxon>Bacteria</taxon>
        <taxon>Pseudomonadati</taxon>
        <taxon>Pseudomonadota</taxon>
        <taxon>Gammaproteobacteria</taxon>
        <taxon>Oceanospirillales</taxon>
        <taxon>Oceanospirillaceae</taxon>
        <taxon>Marinomonas</taxon>
    </lineage>
</organism>
<gene>
    <name evidence="1" type="ORF">JSY38_04860</name>
</gene>
<protein>
    <submittedName>
        <fullName evidence="1">Cache domain-containing protein</fullName>
    </submittedName>
</protein>
<keyword evidence="2" id="KW-1185">Reference proteome</keyword>
<reference evidence="1 2" key="1">
    <citation type="submission" date="2021-02" db="EMBL/GenBank/DDBJ databases">
        <title>The genome of Marinomonas foliarum JZW.</title>
        <authorList>
            <person name="Sun M."/>
        </authorList>
    </citation>
    <scope>NUCLEOTIDE SEQUENCE [LARGE SCALE GENOMIC DNA]</scope>
    <source>
        <strain evidence="1 2">JZW</strain>
    </source>
</reference>
<name>A0ABX7IR98_9GAMM</name>
<dbReference type="EMBL" id="CP070273">
    <property type="protein sequence ID" value="QRV24868.1"/>
    <property type="molecule type" value="Genomic_DNA"/>
</dbReference>
<dbReference type="Proteomes" id="UP000644167">
    <property type="component" value="Chromosome"/>
</dbReference>
<accession>A0ABX7IR98</accession>
<sequence length="662" mass="74529">MEVFLSKNQSLIKRFIRGIDKYDQTLHSLSSWWGKISLIGKINSLEVASTILEDMDHTLDQFHHLQKRLIESLTNEQARKVVTQDLARCQMAIDVLIRNLFERTADIGFLSADYDVVQFLKNNHIKEEDKDFLRLRLQAYVDIYSVYQDVLLIAPDGDLVFQLSQPARNENVQDAFIQQALAKPDQYVEYFGCTSLLEGTQPNLLYANAVVDEGKVVGVIVLCFRFDNELEEITNRLLFEQEENHFLLLNGAGDVLFAPQYYKQAFPENLTISLSPKMVSLNNKKMVQVTAKGQAYQGYSGPTDWNVGSLLALETIGQETIDEHSFASFTHLTGIISADLFDIRHQSISINDDLELIVLNGIITAARKEAVEFMPVLEAIKKIGRDIDNVFADSIKSLFSTIVSGQLNSMRLQASLAVDIMDRNLYERANDCRWWGLSSQLQLALSSTKIDTASIRETLAKIHSLYTVYHTLYVYDQNGHYVAFSDESYQDKVGLPIEESSCGQAVFKLQDIYAYSVSAFTTFDCYGGEHTYIYNAAIRDSQDSRQTIGGIGVVFDSKHEFRAILQDILPRENGKVKAGAKALFTTDTGFVVSSSSDDHPVGSVFWVDIDRTELQQNGSTASIIKLADKAYLVGAAKSEGYREYKRQDGYENSIVSWVLVPC</sequence>
<evidence type="ECO:0000313" key="1">
    <source>
        <dbReference type="EMBL" id="QRV24868.1"/>
    </source>
</evidence>